<dbReference type="AlphaFoldDB" id="A0A2R5FJD1"/>
<protein>
    <submittedName>
        <fullName evidence="1">Uncharacterized protein</fullName>
    </submittedName>
</protein>
<dbReference type="RefSeq" id="WP_109008786.1">
    <property type="nucleotide sequence ID" value="NZ_BDUD01000001.1"/>
</dbReference>
<gene>
    <name evidence="1" type="ORF">NIES4072_25370</name>
</gene>
<dbReference type="EMBL" id="BDUD01000001">
    <property type="protein sequence ID" value="GBG18872.1"/>
    <property type="molecule type" value="Genomic_DNA"/>
</dbReference>
<sequence>MAFLKVDNMIINTTYIAAVRLEGQDAFGEEKVSLLIAIPTFPLNQQEKTSTTSTNFYQYEWVEFHGFAAIALQDYFSSFNNVIDLMPQNNRRVLSNSKEYLGS</sequence>
<evidence type="ECO:0000313" key="2">
    <source>
        <dbReference type="Proteomes" id="UP000245124"/>
    </source>
</evidence>
<evidence type="ECO:0000313" key="1">
    <source>
        <dbReference type="EMBL" id="GBG18872.1"/>
    </source>
</evidence>
<keyword evidence="2" id="KW-1185">Reference proteome</keyword>
<organism evidence="1 2">
    <name type="scientific">Nostoc commune NIES-4072</name>
    <dbReference type="NCBI Taxonomy" id="2005467"/>
    <lineage>
        <taxon>Bacteria</taxon>
        <taxon>Bacillati</taxon>
        <taxon>Cyanobacteriota</taxon>
        <taxon>Cyanophyceae</taxon>
        <taxon>Nostocales</taxon>
        <taxon>Nostocaceae</taxon>
        <taxon>Nostoc</taxon>
    </lineage>
</organism>
<dbReference type="Proteomes" id="UP000245124">
    <property type="component" value="Unassembled WGS sequence"/>
</dbReference>
<name>A0A2R5FJD1_NOSCO</name>
<proteinExistence type="predicted"/>
<reference evidence="1 2" key="1">
    <citation type="submission" date="2017-06" db="EMBL/GenBank/DDBJ databases">
        <title>Genome sequencing of cyanobaciteial culture collection at National Institute for Environmental Studies (NIES).</title>
        <authorList>
            <person name="Hirose Y."/>
            <person name="Shimura Y."/>
            <person name="Fujisawa T."/>
            <person name="Nakamura Y."/>
            <person name="Kawachi M."/>
        </authorList>
    </citation>
    <scope>NUCLEOTIDE SEQUENCE [LARGE SCALE GENOMIC DNA]</scope>
    <source>
        <strain evidence="1 2">NIES-4072</strain>
    </source>
</reference>
<comment type="caution">
    <text evidence="1">The sequence shown here is derived from an EMBL/GenBank/DDBJ whole genome shotgun (WGS) entry which is preliminary data.</text>
</comment>
<accession>A0A2R5FJD1</accession>
<dbReference type="OrthoDB" id="425530at2"/>